<reference evidence="2 3" key="1">
    <citation type="submission" date="2019-01" db="EMBL/GenBank/DDBJ databases">
        <title>Insights into ecological role of a new deltaproteobacterial order Candidatus Sinidesulfobacterales (Sva0485) by metagenomics and metatranscriptomics.</title>
        <authorList>
            <person name="Tan S."/>
            <person name="Liu J."/>
            <person name="Fang Y."/>
            <person name="Hedlund B."/>
            <person name="Lian Z.-H."/>
            <person name="Huang L.-Y."/>
            <person name="Li J.-T."/>
            <person name="Huang L.-N."/>
            <person name="Li W.-J."/>
            <person name="Jiang H.-C."/>
            <person name="Dong H.-L."/>
            <person name="Shu W.-S."/>
        </authorList>
    </citation>
    <scope>NUCLEOTIDE SEQUENCE [LARGE SCALE GENOMIC DNA]</scope>
    <source>
        <strain evidence="2">AP4</strain>
    </source>
</reference>
<keyword evidence="1" id="KW-0812">Transmembrane</keyword>
<keyword evidence="1" id="KW-1133">Transmembrane helix</keyword>
<feature type="transmembrane region" description="Helical" evidence="1">
    <location>
        <begin position="72"/>
        <end position="105"/>
    </location>
</feature>
<name>A0A520X6Y1_9DELT</name>
<gene>
    <name evidence="2" type="ORF">EVJ48_09780</name>
</gene>
<protein>
    <recommendedName>
        <fullName evidence="4">DUF4282 domain-containing protein</fullName>
    </recommendedName>
</protein>
<accession>A0A520X6Y1</accession>
<dbReference type="EMBL" id="SHMQ01000049">
    <property type="protein sequence ID" value="RZV36908.1"/>
    <property type="molecule type" value="Genomic_DNA"/>
</dbReference>
<evidence type="ECO:0000313" key="3">
    <source>
        <dbReference type="Proteomes" id="UP000322454"/>
    </source>
</evidence>
<feature type="transmembrane region" description="Helical" evidence="1">
    <location>
        <begin position="21"/>
        <end position="52"/>
    </location>
</feature>
<evidence type="ECO:0008006" key="4">
    <source>
        <dbReference type="Google" id="ProtNLM"/>
    </source>
</evidence>
<dbReference type="AlphaFoldDB" id="A0A520X6Y1"/>
<comment type="caution">
    <text evidence="2">The sequence shown here is derived from an EMBL/GenBank/DDBJ whole genome shotgun (WGS) entry which is preliminary data.</text>
</comment>
<keyword evidence="1" id="KW-0472">Membrane</keyword>
<evidence type="ECO:0000313" key="2">
    <source>
        <dbReference type="EMBL" id="RZV36908.1"/>
    </source>
</evidence>
<dbReference type="Proteomes" id="UP000322454">
    <property type="component" value="Unassembled WGS sequence"/>
</dbReference>
<proteinExistence type="predicted"/>
<evidence type="ECO:0000256" key="1">
    <source>
        <dbReference type="SAM" id="Phobius"/>
    </source>
</evidence>
<sequence length="117" mass="13109">MNYLSYFKFRGTLNNDSKYPALSLIAFILKIAAFVYLVVGLIGTFIMSFVWADQAGKMSEMFGRGGFNIGSALSSFFFSLIGGIIVTIVIFLLLWAYAELILVLMDIEHNTSKRNEN</sequence>
<organism evidence="2 3">
    <name type="scientific">Candidatus Acidulodesulfobacterium acidiphilum</name>
    <dbReference type="NCBI Taxonomy" id="2597224"/>
    <lineage>
        <taxon>Bacteria</taxon>
        <taxon>Deltaproteobacteria</taxon>
        <taxon>Candidatus Acidulodesulfobacterales</taxon>
        <taxon>Candidatus Acidulodesulfobacterium</taxon>
    </lineage>
</organism>